<dbReference type="EMBL" id="SJOL01007873">
    <property type="protein sequence ID" value="TGZ61650.1"/>
    <property type="molecule type" value="Genomic_DNA"/>
</dbReference>
<evidence type="ECO:0000256" key="8">
    <source>
        <dbReference type="SAM" id="Phobius"/>
    </source>
</evidence>
<dbReference type="Pfam" id="PF00023">
    <property type="entry name" value="Ank"/>
    <property type="match status" value="2"/>
</dbReference>
<name>A0A4S2LEA2_OPIFE</name>
<dbReference type="InterPro" id="IPR002110">
    <property type="entry name" value="Ankyrin_rpt"/>
</dbReference>
<accession>A0A4S2LEA2</accession>
<dbReference type="PANTHER" id="PTHR47143">
    <property type="entry name" value="TRANSIENT RECEPTOR POTENTIAL CATION CHANNEL PROTEIN PAINLESS"/>
    <property type="match status" value="1"/>
</dbReference>
<protein>
    <submittedName>
        <fullName evidence="9">Uncharacterized protein</fullName>
    </submittedName>
</protein>
<keyword evidence="1" id="KW-0813">Transport</keyword>
<dbReference type="InterPro" id="IPR036770">
    <property type="entry name" value="Ankyrin_rpt-contain_sf"/>
</dbReference>
<evidence type="ECO:0000256" key="2">
    <source>
        <dbReference type="ARBA" id="ARBA00022606"/>
    </source>
</evidence>
<evidence type="ECO:0000256" key="6">
    <source>
        <dbReference type="ARBA" id="ARBA00023303"/>
    </source>
</evidence>
<reference evidence="9 10" key="1">
    <citation type="journal article" date="2019" name="BMC Genomics">
        <title>New insights from Opisthorchis felineus genome: update on genomics of the epidemiologically important liver flukes.</title>
        <authorList>
            <person name="Ershov N.I."/>
            <person name="Mordvinov V.A."/>
            <person name="Prokhortchouk E.B."/>
            <person name="Pakharukova M.Y."/>
            <person name="Gunbin K.V."/>
            <person name="Ustyantsev K."/>
            <person name="Genaev M.A."/>
            <person name="Blinov A.G."/>
            <person name="Mazur A."/>
            <person name="Boulygina E."/>
            <person name="Tsygankova S."/>
            <person name="Khrameeva E."/>
            <person name="Chekanov N."/>
            <person name="Fan G."/>
            <person name="Xiao A."/>
            <person name="Zhang H."/>
            <person name="Xu X."/>
            <person name="Yang H."/>
            <person name="Solovyev V."/>
            <person name="Lee S.M."/>
            <person name="Liu X."/>
            <person name="Afonnikov D.A."/>
            <person name="Skryabin K.G."/>
        </authorList>
    </citation>
    <scope>NUCLEOTIDE SEQUENCE [LARGE SCALE GENOMIC DNA]</scope>
    <source>
        <strain evidence="9">AK-0245</strain>
        <tissue evidence="9">Whole organism</tissue>
    </source>
</reference>
<evidence type="ECO:0000313" key="10">
    <source>
        <dbReference type="Proteomes" id="UP000308267"/>
    </source>
</evidence>
<evidence type="ECO:0000256" key="5">
    <source>
        <dbReference type="ARBA" id="ARBA00023065"/>
    </source>
</evidence>
<dbReference type="PROSITE" id="PS50297">
    <property type="entry name" value="ANK_REP_REGION"/>
    <property type="match status" value="5"/>
</dbReference>
<organism evidence="9 10">
    <name type="scientific">Opisthorchis felineus</name>
    <dbReference type="NCBI Taxonomy" id="147828"/>
    <lineage>
        <taxon>Eukaryota</taxon>
        <taxon>Metazoa</taxon>
        <taxon>Spiralia</taxon>
        <taxon>Lophotrochozoa</taxon>
        <taxon>Platyhelminthes</taxon>
        <taxon>Trematoda</taxon>
        <taxon>Digenea</taxon>
        <taxon>Opisthorchiida</taxon>
        <taxon>Opisthorchiata</taxon>
        <taxon>Opisthorchiidae</taxon>
        <taxon>Opisthorchis</taxon>
    </lineage>
</organism>
<dbReference type="PROSITE" id="PS50088">
    <property type="entry name" value="ANK_REPEAT"/>
    <property type="match status" value="5"/>
</dbReference>
<gene>
    <name evidence="9" type="ORF">CRM22_007888</name>
</gene>
<dbReference type="GO" id="GO:0022857">
    <property type="term" value="F:transmembrane transporter activity"/>
    <property type="evidence" value="ECO:0007669"/>
    <property type="project" value="TreeGrafter"/>
</dbReference>
<evidence type="ECO:0000256" key="7">
    <source>
        <dbReference type="PROSITE-ProRule" id="PRU00023"/>
    </source>
</evidence>
<feature type="repeat" description="ANK" evidence="7">
    <location>
        <begin position="308"/>
        <end position="340"/>
    </location>
</feature>
<dbReference type="InterPro" id="IPR052076">
    <property type="entry name" value="TRP_cation_channel"/>
</dbReference>
<dbReference type="SUPFAM" id="SSF48403">
    <property type="entry name" value="Ankyrin repeat"/>
    <property type="match status" value="2"/>
</dbReference>
<keyword evidence="8" id="KW-0472">Membrane</keyword>
<evidence type="ECO:0000256" key="4">
    <source>
        <dbReference type="ARBA" id="ARBA00023043"/>
    </source>
</evidence>
<feature type="repeat" description="ANK" evidence="7">
    <location>
        <begin position="167"/>
        <end position="199"/>
    </location>
</feature>
<feature type="transmembrane region" description="Helical" evidence="8">
    <location>
        <begin position="650"/>
        <end position="673"/>
    </location>
</feature>
<feature type="repeat" description="ANK" evidence="7">
    <location>
        <begin position="341"/>
        <end position="373"/>
    </location>
</feature>
<keyword evidence="4 7" id="KW-0040">ANK repeat</keyword>
<dbReference type="AlphaFoldDB" id="A0A4S2LEA2"/>
<dbReference type="STRING" id="147828.A0A4S2LEA2"/>
<evidence type="ECO:0000313" key="9">
    <source>
        <dbReference type="EMBL" id="TGZ61650.1"/>
    </source>
</evidence>
<dbReference type="GO" id="GO:1902495">
    <property type="term" value="C:transmembrane transporter complex"/>
    <property type="evidence" value="ECO:0007669"/>
    <property type="project" value="TreeGrafter"/>
</dbReference>
<comment type="caution">
    <text evidence="9">The sequence shown here is derived from an EMBL/GenBank/DDBJ whole genome shotgun (WGS) entry which is preliminary data.</text>
</comment>
<dbReference type="Gene3D" id="1.25.40.20">
    <property type="entry name" value="Ankyrin repeat-containing domain"/>
    <property type="match status" value="4"/>
</dbReference>
<keyword evidence="3" id="KW-0677">Repeat</keyword>
<dbReference type="Pfam" id="PF12796">
    <property type="entry name" value="Ank_2"/>
    <property type="match status" value="2"/>
</dbReference>
<keyword evidence="2" id="KW-0716">Sensory transduction</keyword>
<proteinExistence type="predicted"/>
<dbReference type="GO" id="GO:0034220">
    <property type="term" value="P:monoatomic ion transmembrane transport"/>
    <property type="evidence" value="ECO:0007669"/>
    <property type="project" value="UniProtKB-KW"/>
</dbReference>
<dbReference type="OrthoDB" id="1661883at2759"/>
<evidence type="ECO:0000256" key="3">
    <source>
        <dbReference type="ARBA" id="ARBA00022737"/>
    </source>
</evidence>
<keyword evidence="5" id="KW-0406">Ion transport</keyword>
<feature type="repeat" description="ANK" evidence="7">
    <location>
        <begin position="200"/>
        <end position="232"/>
    </location>
</feature>
<feature type="repeat" description="ANK" evidence="7">
    <location>
        <begin position="374"/>
        <end position="406"/>
    </location>
</feature>
<keyword evidence="8" id="KW-0812">Transmembrane</keyword>
<keyword evidence="8" id="KW-1133">Transmembrane helix</keyword>
<dbReference type="PANTHER" id="PTHR47143:SF3">
    <property type="entry name" value="PWWP DOMAIN-CONTAINING PROTEIN"/>
    <property type="match status" value="1"/>
</dbReference>
<keyword evidence="10" id="KW-1185">Reference proteome</keyword>
<sequence>MSHGKYVASEKERCQNETYHKILTEIRSPKSEEEIDSILSCCDHDLNANLKDNKLMTLLHHAMRSHSFYLARRLVSDYGADVSARSKSGITPLHMLCKTRPLNEKNDSDEEDLEQWARSAVERTKMKRKDKKKFMEKEGDDGDASADQDIISFLVKSGANVNATDYSGSTPLHYTSLYNQPEYARDLIKNGADLECKDIEGMTPFVLAVERDHTSVGKVLLENGADYSAKDNNNNNVLHLCCLNKDHATLGLLSEYLSQVDVNVLRKLLVQLNRFNETPAHYAARREDPSLLQSMLPTTVDPEHIDTKGRNWLHIAAETMEPDIVDVMLEYGIDINSTDNEGDTPLIIAARFGNAAMANKLIQNGAKVNCPNHKGKTPLMIACQTENEHLVESLITNGAELSLLDNQQNSAFYYAIKTRNNNIVSKLLRSAKEKHVILGWKNRNGDTSLHIVASLGDEELIVNLHNEGAYRWALNFCRQTPLHIAASKGHLNDCVLEILNRDNWRDAMWNTAKDLNDEWMTPMRQMIKELPKAALCVLDKCVEQYEEPDDPKSRVVKFDFRFLEQWESYMRSPWTQRPGFLRNCCKSRQKYTHDDITVPFLHSDQVCVLDNRSEPELVHPLRLMLKYNREELFSHPVVQSVLSRMWQPVLGFYLLNMAFFLLFVALFTSFMVLTDPPYLLLGQKSLSTEELCAEMEQNQQKAYHLFVQFPKYALMVASVINIVKEIAQLSASGRSYLTLENLVEWTIFLLAIVTTIDTSACMAKTGLREEKEDEEEVTGSLSLLNELKKTVANLEEAALALHKTILQGK</sequence>
<keyword evidence="6" id="KW-0407">Ion channel</keyword>
<dbReference type="Proteomes" id="UP000308267">
    <property type="component" value="Unassembled WGS sequence"/>
</dbReference>
<evidence type="ECO:0000256" key="1">
    <source>
        <dbReference type="ARBA" id="ARBA00022448"/>
    </source>
</evidence>
<dbReference type="SMART" id="SM00248">
    <property type="entry name" value="ANK"/>
    <property type="match status" value="12"/>
</dbReference>